<sequence>MQTGDDRGVPDMVDAFELAALVYDDGVAVDHLMCFFADELRAAGRRIGGIVQLPPDEDTEPGQIRVLDLMTGDVFPIKQKLGPGATSCTLDSAALADASARIGRAVDARVDLVMISKFSKQEMAGHGLRSEFGAAVAAGLPVLTSIKRPAVEPWLRFTGGIGTLLACRLRVLRDWWAETDGRRAAIYLQEARRAAAAAADARRPVKVG</sequence>
<protein>
    <submittedName>
        <fullName evidence="1">DUF2478 domain-containing protein</fullName>
    </submittedName>
</protein>
<name>A0AAU7XFH0_9HYPH</name>
<dbReference type="RefSeq" id="WP_407051841.1">
    <property type="nucleotide sequence ID" value="NZ_CP158568.1"/>
</dbReference>
<dbReference type="KEGG" id="mflg:ABS361_11340"/>
<gene>
    <name evidence="1" type="ORF">ABS361_11340</name>
</gene>
<proteinExistence type="predicted"/>
<reference evidence="1" key="1">
    <citation type="submission" date="2024-06" db="EMBL/GenBank/DDBJ databases">
        <title>Methylostella associata gen. nov., sp. nov., a novel Ancalomicrobiaceae-affiliated facultatively methylotrophic bacteria that feed on methanotrophs of the genus Methylococcus.</title>
        <authorList>
            <person name="Saltykova V."/>
            <person name="Danilova O.V."/>
            <person name="Oshkin I.Y."/>
            <person name="Belova S.E."/>
            <person name="Pimenov N.V."/>
            <person name="Dedysh S.N."/>
        </authorList>
    </citation>
    <scope>NUCLEOTIDE SEQUENCE</scope>
    <source>
        <strain evidence="1">S20</strain>
    </source>
</reference>
<dbReference type="EMBL" id="CP158568">
    <property type="protein sequence ID" value="XBY46750.1"/>
    <property type="molecule type" value="Genomic_DNA"/>
</dbReference>
<dbReference type="Pfam" id="PF10649">
    <property type="entry name" value="DUF2478"/>
    <property type="match status" value="1"/>
</dbReference>
<evidence type="ECO:0000313" key="1">
    <source>
        <dbReference type="EMBL" id="XBY46750.1"/>
    </source>
</evidence>
<organism evidence="1">
    <name type="scientific">Methyloraptor flagellatus</name>
    <dbReference type="NCBI Taxonomy" id="3162530"/>
    <lineage>
        <taxon>Bacteria</taxon>
        <taxon>Pseudomonadati</taxon>
        <taxon>Pseudomonadota</taxon>
        <taxon>Alphaproteobacteria</taxon>
        <taxon>Hyphomicrobiales</taxon>
        <taxon>Ancalomicrobiaceae</taxon>
        <taxon>Methyloraptor</taxon>
    </lineage>
</organism>
<accession>A0AAU7XFH0</accession>
<dbReference type="AlphaFoldDB" id="A0AAU7XFH0"/>
<dbReference type="InterPro" id="IPR018912">
    <property type="entry name" value="DUF2478"/>
</dbReference>